<organism evidence="3 4">
    <name type="scientific">Tautonia sociabilis</name>
    <dbReference type="NCBI Taxonomy" id="2080755"/>
    <lineage>
        <taxon>Bacteria</taxon>
        <taxon>Pseudomonadati</taxon>
        <taxon>Planctomycetota</taxon>
        <taxon>Planctomycetia</taxon>
        <taxon>Isosphaerales</taxon>
        <taxon>Isosphaeraceae</taxon>
        <taxon>Tautonia</taxon>
    </lineage>
</organism>
<dbReference type="Pfam" id="PF05685">
    <property type="entry name" value="Uma2"/>
    <property type="match status" value="1"/>
</dbReference>
<dbReference type="EMBL" id="RYZH01000020">
    <property type="protein sequence ID" value="RUL87534.1"/>
    <property type="molecule type" value="Genomic_DNA"/>
</dbReference>
<reference evidence="3 4" key="1">
    <citation type="submission" date="2018-12" db="EMBL/GenBank/DDBJ databases">
        <authorList>
            <person name="Toschakov S.V."/>
        </authorList>
    </citation>
    <scope>NUCLEOTIDE SEQUENCE [LARGE SCALE GENOMIC DNA]</scope>
    <source>
        <strain evidence="3 4">GM2012</strain>
    </source>
</reference>
<dbReference type="PANTHER" id="PTHR34107:SF1">
    <property type="entry name" value="SLL0198 PROTEIN"/>
    <property type="match status" value="1"/>
</dbReference>
<sequence length="184" mass="20525">MATAAPSTITAEQFGKRPDPGHPEELVRGRIVRMPPPNRRHGQVCGNAYFLLRLHAAQYDLGHVLSNDSGVITERNPDTVRGADVAFYSYSRLPKGPLPQTYGPEVPELIIEVRSPGDRWPEVLAKVTEYLNAGVVVVIVLDPDSRSAQVYRVDQPPRILQDDDELTVPDLLGDFRVAVRRFFD</sequence>
<evidence type="ECO:0000313" key="4">
    <source>
        <dbReference type="Proteomes" id="UP000280296"/>
    </source>
</evidence>
<feature type="domain" description="Putative restriction endonuclease" evidence="2">
    <location>
        <begin position="12"/>
        <end position="179"/>
    </location>
</feature>
<accession>A0A432MJF8</accession>
<dbReference type="PANTHER" id="PTHR34107">
    <property type="entry name" value="SLL0198 PROTEIN-RELATED"/>
    <property type="match status" value="1"/>
</dbReference>
<keyword evidence="3" id="KW-0540">Nuclease</keyword>
<keyword evidence="3" id="KW-0378">Hydrolase</keyword>
<feature type="compositionally biased region" description="Polar residues" evidence="1">
    <location>
        <begin position="1"/>
        <end position="11"/>
    </location>
</feature>
<dbReference type="Proteomes" id="UP000280296">
    <property type="component" value="Unassembled WGS sequence"/>
</dbReference>
<evidence type="ECO:0000259" key="2">
    <source>
        <dbReference type="Pfam" id="PF05685"/>
    </source>
</evidence>
<feature type="compositionally biased region" description="Basic and acidic residues" evidence="1">
    <location>
        <begin position="14"/>
        <end position="23"/>
    </location>
</feature>
<comment type="caution">
    <text evidence="3">The sequence shown here is derived from an EMBL/GenBank/DDBJ whole genome shotgun (WGS) entry which is preliminary data.</text>
</comment>
<name>A0A432MJF8_9BACT</name>
<dbReference type="CDD" id="cd06260">
    <property type="entry name" value="DUF820-like"/>
    <property type="match status" value="1"/>
</dbReference>
<dbReference type="OrthoDB" id="274259at2"/>
<dbReference type="Gene3D" id="3.90.1570.10">
    <property type="entry name" value="tt1808, chain A"/>
    <property type="match status" value="1"/>
</dbReference>
<dbReference type="InterPro" id="IPR008538">
    <property type="entry name" value="Uma2"/>
</dbReference>
<dbReference type="RefSeq" id="WP_126725592.1">
    <property type="nucleotide sequence ID" value="NZ_RYZH01000020.1"/>
</dbReference>
<keyword evidence="3" id="KW-0255">Endonuclease</keyword>
<reference evidence="3 4" key="2">
    <citation type="submission" date="2019-01" db="EMBL/GenBank/DDBJ databases">
        <title>Tautonia sociabilis, a novel thermotolerant planctomycete of Isosphaeraceae family, isolated from a 4000 m deep subterranean habitat.</title>
        <authorList>
            <person name="Kovaleva O.L."/>
            <person name="Elcheninov A.G."/>
            <person name="Van Heerden E."/>
            <person name="Toshchakov S.V."/>
            <person name="Novikov A."/>
            <person name="Bonch-Osmolovskaya E.A."/>
            <person name="Kublanov I.V."/>
        </authorList>
    </citation>
    <scope>NUCLEOTIDE SEQUENCE [LARGE SCALE GENOMIC DNA]</scope>
    <source>
        <strain evidence="3 4">GM2012</strain>
    </source>
</reference>
<evidence type="ECO:0000313" key="3">
    <source>
        <dbReference type="EMBL" id="RUL87534.1"/>
    </source>
</evidence>
<feature type="region of interest" description="Disordered" evidence="1">
    <location>
        <begin position="1"/>
        <end position="23"/>
    </location>
</feature>
<evidence type="ECO:0000256" key="1">
    <source>
        <dbReference type="SAM" id="MobiDB-lite"/>
    </source>
</evidence>
<dbReference type="InterPro" id="IPR011335">
    <property type="entry name" value="Restrct_endonuc-II-like"/>
</dbReference>
<protein>
    <submittedName>
        <fullName evidence="3">Uma2 family endonuclease</fullName>
    </submittedName>
</protein>
<proteinExistence type="predicted"/>
<dbReference type="SUPFAM" id="SSF52980">
    <property type="entry name" value="Restriction endonuclease-like"/>
    <property type="match status" value="1"/>
</dbReference>
<dbReference type="GO" id="GO:0004519">
    <property type="term" value="F:endonuclease activity"/>
    <property type="evidence" value="ECO:0007669"/>
    <property type="project" value="UniProtKB-KW"/>
</dbReference>
<keyword evidence="4" id="KW-1185">Reference proteome</keyword>
<dbReference type="AlphaFoldDB" id="A0A432MJF8"/>
<dbReference type="InterPro" id="IPR012296">
    <property type="entry name" value="Nuclease_put_TT1808"/>
</dbReference>
<gene>
    <name evidence="3" type="ORF">TsocGM_11905</name>
</gene>